<dbReference type="GO" id="GO:0003887">
    <property type="term" value="F:DNA-directed DNA polymerase activity"/>
    <property type="evidence" value="ECO:0007669"/>
    <property type="project" value="UniProtKB-KW"/>
</dbReference>
<dbReference type="AlphaFoldDB" id="A0A834SYZ4"/>
<dbReference type="Proteomes" id="UP000634136">
    <property type="component" value="Unassembled WGS sequence"/>
</dbReference>
<dbReference type="PANTHER" id="PTHR33223:SF3">
    <property type="match status" value="1"/>
</dbReference>
<organism evidence="1 2">
    <name type="scientific">Senna tora</name>
    <dbReference type="NCBI Taxonomy" id="362788"/>
    <lineage>
        <taxon>Eukaryota</taxon>
        <taxon>Viridiplantae</taxon>
        <taxon>Streptophyta</taxon>
        <taxon>Embryophyta</taxon>
        <taxon>Tracheophyta</taxon>
        <taxon>Spermatophyta</taxon>
        <taxon>Magnoliopsida</taxon>
        <taxon>eudicotyledons</taxon>
        <taxon>Gunneridae</taxon>
        <taxon>Pentapetalae</taxon>
        <taxon>rosids</taxon>
        <taxon>fabids</taxon>
        <taxon>Fabales</taxon>
        <taxon>Fabaceae</taxon>
        <taxon>Caesalpinioideae</taxon>
        <taxon>Cassia clade</taxon>
        <taxon>Senna</taxon>
    </lineage>
</organism>
<dbReference type="EMBL" id="JAAIUW010000010">
    <property type="protein sequence ID" value="KAF7812323.1"/>
    <property type="molecule type" value="Genomic_DNA"/>
</dbReference>
<accession>A0A834SYZ4</accession>
<reference evidence="1" key="1">
    <citation type="submission" date="2020-09" db="EMBL/GenBank/DDBJ databases">
        <title>Genome-Enabled Discovery of Anthraquinone Biosynthesis in Senna tora.</title>
        <authorList>
            <person name="Kang S.-H."/>
            <person name="Pandey R.P."/>
            <person name="Lee C.-M."/>
            <person name="Sim J.-S."/>
            <person name="Jeong J.-T."/>
            <person name="Choi B.-S."/>
            <person name="Jung M."/>
            <person name="Ginzburg D."/>
            <person name="Zhao K."/>
            <person name="Won S.Y."/>
            <person name="Oh T.-J."/>
            <person name="Yu Y."/>
            <person name="Kim N.-H."/>
            <person name="Lee O.R."/>
            <person name="Lee T.-H."/>
            <person name="Bashyal P."/>
            <person name="Kim T.-S."/>
            <person name="Lee W.-H."/>
            <person name="Kawkins C."/>
            <person name="Kim C.-K."/>
            <person name="Kim J.S."/>
            <person name="Ahn B.O."/>
            <person name="Rhee S.Y."/>
            <person name="Sohng J.K."/>
        </authorList>
    </citation>
    <scope>NUCLEOTIDE SEQUENCE</scope>
    <source>
        <tissue evidence="1">Leaf</tissue>
    </source>
</reference>
<name>A0A834SYZ4_9FABA</name>
<evidence type="ECO:0000313" key="1">
    <source>
        <dbReference type="EMBL" id="KAF7812323.1"/>
    </source>
</evidence>
<keyword evidence="1" id="KW-0548">Nucleotidyltransferase</keyword>
<protein>
    <submittedName>
        <fullName evidence="1">DNA-directed DNA polymerase</fullName>
    </submittedName>
</protein>
<dbReference type="PANTHER" id="PTHR33223">
    <property type="entry name" value="CCHC-TYPE DOMAIN-CONTAINING PROTEIN"/>
    <property type="match status" value="1"/>
</dbReference>
<evidence type="ECO:0000313" key="2">
    <source>
        <dbReference type="Proteomes" id="UP000634136"/>
    </source>
</evidence>
<keyword evidence="2" id="KW-1185">Reference proteome</keyword>
<keyword evidence="1" id="KW-0239">DNA-directed DNA polymerase</keyword>
<keyword evidence="1" id="KW-0808">Transferase</keyword>
<dbReference type="OrthoDB" id="1422241at2759"/>
<gene>
    <name evidence="1" type="ORF">G2W53_033299</name>
</gene>
<comment type="caution">
    <text evidence="1">The sequence shown here is derived from an EMBL/GenBank/DDBJ whole genome shotgun (WGS) entry which is preliminary data.</text>
</comment>
<proteinExistence type="predicted"/>
<sequence length="114" mass="12819">MRKESKAAKQTLEASTSTEQLEILSDLSALFAEGNPIIGSLIHLLPKFRGLMNEDPYQHLKEFHVDCSSMKPERVTEEQIKLRAFPFSLDDAAKESLFNLPSGSVTSWEEMMSS</sequence>